<evidence type="ECO:0000313" key="10">
    <source>
        <dbReference type="EMBL" id="KAF5346321.1"/>
    </source>
</evidence>
<feature type="transmembrane region" description="Helical" evidence="9">
    <location>
        <begin position="23"/>
        <end position="45"/>
    </location>
</feature>
<name>A0A8H5CSM7_9AGAR</name>
<dbReference type="EMBL" id="JAACJM010000103">
    <property type="protein sequence ID" value="KAF5346321.1"/>
    <property type="molecule type" value="Genomic_DNA"/>
</dbReference>
<comment type="caution">
    <text evidence="10">The sequence shown here is derived from an EMBL/GenBank/DDBJ whole genome shotgun (WGS) entry which is preliminary data.</text>
</comment>
<evidence type="ECO:0000256" key="5">
    <source>
        <dbReference type="ARBA" id="ARBA00022989"/>
    </source>
</evidence>
<feature type="region of interest" description="Disordered" evidence="8">
    <location>
        <begin position="93"/>
        <end position="134"/>
    </location>
</feature>
<evidence type="ECO:0000256" key="2">
    <source>
        <dbReference type="ARBA" id="ARBA00022676"/>
    </source>
</evidence>
<reference evidence="10 11" key="1">
    <citation type="journal article" date="2020" name="ISME J.">
        <title>Uncovering the hidden diversity of litter-decomposition mechanisms in mushroom-forming fungi.</title>
        <authorList>
            <person name="Floudas D."/>
            <person name="Bentzer J."/>
            <person name="Ahren D."/>
            <person name="Johansson T."/>
            <person name="Persson P."/>
            <person name="Tunlid A."/>
        </authorList>
    </citation>
    <scope>NUCLEOTIDE SEQUENCE [LARGE SCALE GENOMIC DNA]</scope>
    <source>
        <strain evidence="10 11">CBS 291.85</strain>
    </source>
</reference>
<organism evidence="10 11">
    <name type="scientific">Tetrapyrgos nigripes</name>
    <dbReference type="NCBI Taxonomy" id="182062"/>
    <lineage>
        <taxon>Eukaryota</taxon>
        <taxon>Fungi</taxon>
        <taxon>Dikarya</taxon>
        <taxon>Basidiomycota</taxon>
        <taxon>Agaricomycotina</taxon>
        <taxon>Agaricomycetes</taxon>
        <taxon>Agaricomycetidae</taxon>
        <taxon>Agaricales</taxon>
        <taxon>Marasmiineae</taxon>
        <taxon>Marasmiaceae</taxon>
        <taxon>Tetrapyrgos</taxon>
    </lineage>
</organism>
<dbReference type="Proteomes" id="UP000559256">
    <property type="component" value="Unassembled WGS sequence"/>
</dbReference>
<keyword evidence="4 9" id="KW-0812">Transmembrane</keyword>
<evidence type="ECO:0000256" key="3">
    <source>
        <dbReference type="ARBA" id="ARBA00022679"/>
    </source>
</evidence>
<feature type="compositionally biased region" description="Polar residues" evidence="8">
    <location>
        <begin position="175"/>
        <end position="184"/>
    </location>
</feature>
<evidence type="ECO:0000256" key="9">
    <source>
        <dbReference type="SAM" id="Phobius"/>
    </source>
</evidence>
<dbReference type="PANTHER" id="PTHR47844:SF1">
    <property type="entry name" value="EXOSTOSIN-LIKE 2"/>
    <property type="match status" value="1"/>
</dbReference>
<keyword evidence="6 9" id="KW-0472">Membrane</keyword>
<keyword evidence="5 9" id="KW-1133">Transmembrane helix</keyword>
<evidence type="ECO:0000256" key="6">
    <source>
        <dbReference type="ARBA" id="ARBA00023136"/>
    </source>
</evidence>
<comment type="subcellular location">
    <subcellularLocation>
        <location evidence="1">Membrane</location>
    </subcellularLocation>
</comment>
<dbReference type="OrthoDB" id="3059882at2759"/>
<keyword evidence="2" id="KW-0328">Glycosyltransferase</keyword>
<dbReference type="GO" id="GO:0016020">
    <property type="term" value="C:membrane"/>
    <property type="evidence" value="ECO:0007669"/>
    <property type="project" value="UniProtKB-SubCell"/>
</dbReference>
<dbReference type="PANTHER" id="PTHR47844">
    <property type="entry name" value="SYNTHASE CPS1, PUTATIVE (AFU_ORTHOLOGUE AFUA_7G02500)-RELATED"/>
    <property type="match status" value="1"/>
</dbReference>
<evidence type="ECO:0000313" key="11">
    <source>
        <dbReference type="Proteomes" id="UP000559256"/>
    </source>
</evidence>
<evidence type="ECO:0000256" key="8">
    <source>
        <dbReference type="SAM" id="MobiDB-lite"/>
    </source>
</evidence>
<keyword evidence="7" id="KW-0325">Glycoprotein</keyword>
<feature type="region of interest" description="Disordered" evidence="8">
    <location>
        <begin position="159"/>
        <end position="217"/>
    </location>
</feature>
<evidence type="ECO:0000256" key="7">
    <source>
        <dbReference type="ARBA" id="ARBA00023180"/>
    </source>
</evidence>
<gene>
    <name evidence="10" type="ORF">D9758_011516</name>
</gene>
<evidence type="ECO:0000256" key="1">
    <source>
        <dbReference type="ARBA" id="ARBA00004370"/>
    </source>
</evidence>
<feature type="compositionally biased region" description="Low complexity" evidence="8">
    <location>
        <begin position="96"/>
        <end position="131"/>
    </location>
</feature>
<protein>
    <submittedName>
        <fullName evidence="10">Uncharacterized protein</fullName>
    </submittedName>
</protein>
<sequence length="217" mass="23273">MVWLTATRTAKLLPHLWYRPQDIIYVPAFILFGYYFAIMKLYALCTLHETAWGTRTGIGDIAAATAAMDKQAQAQGQGLDESASKRPIEKIPLAFGSRSDSGSGSGSGSRSRSRPSSDLGPSPGPSPLSSSYPPLIQIQKDPFADDTHAHAYEYGHRYGERRDGVGGSADMGMVGSTSFKSEVQGQGYMRRRGDPFGDAGEMEMGAGLGSELGSDPR</sequence>
<evidence type="ECO:0000256" key="4">
    <source>
        <dbReference type="ARBA" id="ARBA00022692"/>
    </source>
</evidence>
<accession>A0A8H5CSM7</accession>
<dbReference type="AlphaFoldDB" id="A0A8H5CSM7"/>
<dbReference type="InterPro" id="IPR052427">
    <property type="entry name" value="Glycosyltrans_GT2/GT47"/>
</dbReference>
<keyword evidence="3" id="KW-0808">Transferase</keyword>
<keyword evidence="11" id="KW-1185">Reference proteome</keyword>
<dbReference type="GO" id="GO:0016757">
    <property type="term" value="F:glycosyltransferase activity"/>
    <property type="evidence" value="ECO:0007669"/>
    <property type="project" value="UniProtKB-KW"/>
</dbReference>
<proteinExistence type="predicted"/>